<keyword evidence="7" id="KW-1185">Reference proteome</keyword>
<gene>
    <name evidence="6" type="ORF">H8790_10920</name>
</gene>
<reference evidence="6 7" key="1">
    <citation type="submission" date="2020-08" db="EMBL/GenBank/DDBJ databases">
        <authorList>
            <person name="Liu C."/>
            <person name="Sun Q."/>
        </authorList>
    </citation>
    <scope>NUCLEOTIDE SEQUENCE [LARGE SCALE GENOMIC DNA]</scope>
    <source>
        <strain evidence="6 7">NSJ-62</strain>
    </source>
</reference>
<name>A0A7G9B317_9FIRM</name>
<evidence type="ECO:0000256" key="1">
    <source>
        <dbReference type="ARBA" id="ARBA00001947"/>
    </source>
</evidence>
<dbReference type="PANTHER" id="PTHR35005">
    <property type="entry name" value="3-DEHYDRO-SCYLLO-INOSOSE HYDROLASE"/>
    <property type="match status" value="1"/>
</dbReference>
<dbReference type="AlphaFoldDB" id="A0A7G9B317"/>
<dbReference type="RefSeq" id="WP_187332528.1">
    <property type="nucleotide sequence ID" value="NZ_CP060490.1"/>
</dbReference>
<dbReference type="Proteomes" id="UP000515960">
    <property type="component" value="Chromosome"/>
</dbReference>
<proteinExistence type="inferred from homology"/>
<keyword evidence="3" id="KW-0378">Hydrolase</keyword>
<dbReference type="EMBL" id="CP060490">
    <property type="protein sequence ID" value="QNL43948.1"/>
    <property type="molecule type" value="Genomic_DNA"/>
</dbReference>
<dbReference type="SUPFAM" id="SSF102215">
    <property type="entry name" value="Creatininase"/>
    <property type="match status" value="1"/>
</dbReference>
<dbReference type="GO" id="GO:0009231">
    <property type="term" value="P:riboflavin biosynthetic process"/>
    <property type="evidence" value="ECO:0007669"/>
    <property type="project" value="TreeGrafter"/>
</dbReference>
<evidence type="ECO:0000256" key="2">
    <source>
        <dbReference type="ARBA" id="ARBA00022723"/>
    </source>
</evidence>
<evidence type="ECO:0000256" key="3">
    <source>
        <dbReference type="ARBA" id="ARBA00022801"/>
    </source>
</evidence>
<evidence type="ECO:0000256" key="5">
    <source>
        <dbReference type="ARBA" id="ARBA00024029"/>
    </source>
</evidence>
<evidence type="ECO:0000313" key="7">
    <source>
        <dbReference type="Proteomes" id="UP000515960"/>
    </source>
</evidence>
<keyword evidence="4" id="KW-0862">Zinc</keyword>
<comment type="similarity">
    <text evidence="5">Belongs to the creatininase superfamily.</text>
</comment>
<dbReference type="Pfam" id="PF02633">
    <property type="entry name" value="Creatininase"/>
    <property type="match status" value="1"/>
</dbReference>
<accession>A0A7G9B317</accession>
<organism evidence="6 7">
    <name type="scientific">Oscillibacter hominis</name>
    <dbReference type="NCBI Taxonomy" id="2763056"/>
    <lineage>
        <taxon>Bacteria</taxon>
        <taxon>Bacillati</taxon>
        <taxon>Bacillota</taxon>
        <taxon>Clostridia</taxon>
        <taxon>Eubacteriales</taxon>
        <taxon>Oscillospiraceae</taxon>
        <taxon>Oscillibacter</taxon>
    </lineage>
</organism>
<dbReference type="KEGG" id="ohi:H8790_10920"/>
<dbReference type="PANTHER" id="PTHR35005:SF1">
    <property type="entry name" value="2-AMINO-5-FORMYLAMINO-6-RIBOSYLAMINOPYRIMIDIN-4(3H)-ONE 5'-MONOPHOSPHATE DEFORMYLASE"/>
    <property type="match status" value="1"/>
</dbReference>
<dbReference type="InterPro" id="IPR003785">
    <property type="entry name" value="Creatininase/forma_Hydrolase"/>
</dbReference>
<comment type="cofactor">
    <cofactor evidence="1">
        <name>Zn(2+)</name>
        <dbReference type="ChEBI" id="CHEBI:29105"/>
    </cofactor>
</comment>
<sequence length="282" mass="31668">MSQTFLEQTMLGMTWEEVEEAARRRSVVLLPVGVVEAHGPHLPLGTDIYTSVIQAFAVMEDWRQAGIPSLVAPPFYWGGIQALTRQFPGSFTASREAIVRSVKEILESLSRAGFERVVFFNVHGDNFHQEAMMEAIQSANQELPLKAYWPVYESELSRRGLRGDESFAIVLQFEEKDFYTAQREEADEFDVHAGAFETAAMRELIPDLVREAPIPSLKPTRLQGEQIGKWRTGSREDRDLIPKGYCGDPAGSAYLRYDAERHHACLARALSRALNLPGGDQP</sequence>
<dbReference type="GO" id="GO:0046872">
    <property type="term" value="F:metal ion binding"/>
    <property type="evidence" value="ECO:0007669"/>
    <property type="project" value="UniProtKB-KW"/>
</dbReference>
<keyword evidence="2" id="KW-0479">Metal-binding</keyword>
<evidence type="ECO:0000256" key="4">
    <source>
        <dbReference type="ARBA" id="ARBA00022833"/>
    </source>
</evidence>
<dbReference type="InterPro" id="IPR024087">
    <property type="entry name" value="Creatininase-like_sf"/>
</dbReference>
<evidence type="ECO:0000313" key="6">
    <source>
        <dbReference type="EMBL" id="QNL43948.1"/>
    </source>
</evidence>
<protein>
    <submittedName>
        <fullName evidence="6">Creatininase family protein</fullName>
    </submittedName>
</protein>
<dbReference type="Gene3D" id="3.40.50.10310">
    <property type="entry name" value="Creatininase"/>
    <property type="match status" value="1"/>
</dbReference>
<dbReference type="GO" id="GO:0016811">
    <property type="term" value="F:hydrolase activity, acting on carbon-nitrogen (but not peptide) bonds, in linear amides"/>
    <property type="evidence" value="ECO:0007669"/>
    <property type="project" value="TreeGrafter"/>
</dbReference>